<dbReference type="OrthoDB" id="9797498at2"/>
<evidence type="ECO:0000259" key="1">
    <source>
        <dbReference type="Pfam" id="PF01979"/>
    </source>
</evidence>
<dbReference type="Proteomes" id="UP000295741">
    <property type="component" value="Unassembled WGS sequence"/>
</dbReference>
<evidence type="ECO:0000313" key="3">
    <source>
        <dbReference type="Proteomes" id="UP000295741"/>
    </source>
</evidence>
<evidence type="ECO:0000313" key="2">
    <source>
        <dbReference type="EMBL" id="TDO26304.1"/>
    </source>
</evidence>
<dbReference type="EMBL" id="SNWP01000011">
    <property type="protein sequence ID" value="TDO26304.1"/>
    <property type="molecule type" value="Genomic_DNA"/>
</dbReference>
<dbReference type="InterPro" id="IPR057744">
    <property type="entry name" value="OTAase-like"/>
</dbReference>
<dbReference type="PANTHER" id="PTHR43135:SF3">
    <property type="entry name" value="ALPHA-D-RIBOSE 1-METHYLPHOSPHONATE 5-TRIPHOSPHATE DIPHOSPHATASE"/>
    <property type="match status" value="1"/>
</dbReference>
<dbReference type="SUPFAM" id="SSF51556">
    <property type="entry name" value="Metallo-dependent hydrolases"/>
    <property type="match status" value="1"/>
</dbReference>
<dbReference type="Gene3D" id="2.30.40.10">
    <property type="entry name" value="Urease, subunit C, domain 1"/>
    <property type="match status" value="1"/>
</dbReference>
<dbReference type="PANTHER" id="PTHR43135">
    <property type="entry name" value="ALPHA-D-RIBOSE 1-METHYLPHOSPHONATE 5-TRIPHOSPHATE DIPHOSPHATASE"/>
    <property type="match status" value="1"/>
</dbReference>
<keyword evidence="2" id="KW-0378">Hydrolase</keyword>
<dbReference type="AlphaFoldDB" id="A0A4R6IUL6"/>
<dbReference type="CDD" id="cd01299">
    <property type="entry name" value="Met_dep_hydrolase_A"/>
    <property type="match status" value="1"/>
</dbReference>
<dbReference type="RefSeq" id="WP_133474166.1">
    <property type="nucleotide sequence ID" value="NZ_SNWP01000011.1"/>
</dbReference>
<feature type="domain" description="Amidohydrolase-related" evidence="1">
    <location>
        <begin position="82"/>
        <end position="428"/>
    </location>
</feature>
<dbReference type="SUPFAM" id="SSF51338">
    <property type="entry name" value="Composite domain of metallo-dependent hydrolases"/>
    <property type="match status" value="2"/>
</dbReference>
<dbReference type="InterPro" id="IPR006680">
    <property type="entry name" value="Amidohydro-rel"/>
</dbReference>
<sequence length="431" mass="47656">MTGLPFKRILTIVVLLFFTAIDAKAQPVKKYLIKAGKLYDAVNKKFLLNQYVFVEGDKILNHQPADTKNYPGYELIDLSGSTVMPGLIDAHTHFLFMQKSGAPMESDIIEHSDADRLLRGGNIAESFLMAGITTVRDLGNSGQYLDVTLRNAIQKGWVKGSRMLVSGPIISPPGGQFGKLAEENKHLPEKEYSIVRSEEEARQEVKRHKEKTVDLIKICATNDNGLNFSIDEMKAIVETAHSFGIKVTAHATYDQVVRDAVLAGVDGIEHGYGISDSTLELMAKKAVYLVPTDGTFEGYKEIVDYAKSNISDEDIRGFVASTKERIIRAYKMGVKIVFGSDLYLYIPRPIGVAAKNALVSYVEAGIPLNEALQYGTLNAAEALGKKEKLGVIKKGAYADIIAFKGDLEKNFKQLIYEKLSFIMKEGVIYKK</sequence>
<name>A0A4R6IUL6_9BACT</name>
<dbReference type="GO" id="GO:0016810">
    <property type="term" value="F:hydrolase activity, acting on carbon-nitrogen (but not peptide) bonds"/>
    <property type="evidence" value="ECO:0007669"/>
    <property type="project" value="InterPro"/>
</dbReference>
<organism evidence="2 3">
    <name type="scientific">Sediminibacterium goheungense</name>
    <dbReference type="NCBI Taxonomy" id="1086393"/>
    <lineage>
        <taxon>Bacteria</taxon>
        <taxon>Pseudomonadati</taxon>
        <taxon>Bacteroidota</taxon>
        <taxon>Chitinophagia</taxon>
        <taxon>Chitinophagales</taxon>
        <taxon>Chitinophagaceae</taxon>
        <taxon>Sediminibacterium</taxon>
    </lineage>
</organism>
<protein>
    <submittedName>
        <fullName evidence="2">Imidazolonepropionase-like amidohydrolase</fullName>
    </submittedName>
</protein>
<dbReference type="Pfam" id="PF01979">
    <property type="entry name" value="Amidohydro_1"/>
    <property type="match status" value="1"/>
</dbReference>
<dbReference type="Gene3D" id="3.20.20.140">
    <property type="entry name" value="Metal-dependent hydrolases"/>
    <property type="match status" value="1"/>
</dbReference>
<proteinExistence type="predicted"/>
<comment type="caution">
    <text evidence="2">The sequence shown here is derived from an EMBL/GenBank/DDBJ whole genome shotgun (WGS) entry which is preliminary data.</text>
</comment>
<keyword evidence="3" id="KW-1185">Reference proteome</keyword>
<dbReference type="InterPro" id="IPR051781">
    <property type="entry name" value="Metallo-dep_Hydrolase"/>
</dbReference>
<gene>
    <name evidence="2" type="ORF">BC659_1610</name>
</gene>
<reference evidence="2 3" key="1">
    <citation type="submission" date="2019-03" db="EMBL/GenBank/DDBJ databases">
        <title>Genomic Encyclopedia of Archaeal and Bacterial Type Strains, Phase II (KMG-II): from individual species to whole genera.</title>
        <authorList>
            <person name="Goeker M."/>
        </authorList>
    </citation>
    <scope>NUCLEOTIDE SEQUENCE [LARGE SCALE GENOMIC DNA]</scope>
    <source>
        <strain evidence="2 3">DSM 28323</strain>
    </source>
</reference>
<dbReference type="InterPro" id="IPR032466">
    <property type="entry name" value="Metal_Hydrolase"/>
</dbReference>
<accession>A0A4R6IUL6</accession>
<dbReference type="InterPro" id="IPR011059">
    <property type="entry name" value="Metal-dep_hydrolase_composite"/>
</dbReference>